<dbReference type="PRINTS" id="PR00813">
    <property type="entry name" value="BCTERIALGSPG"/>
</dbReference>
<dbReference type="InterPro" id="IPR012902">
    <property type="entry name" value="N_methyl_site"/>
</dbReference>
<accession>A0A6C2D978</accession>
<evidence type="ECO:0000256" key="1">
    <source>
        <dbReference type="ARBA" id="ARBA00022481"/>
    </source>
</evidence>
<evidence type="ECO:0000313" key="4">
    <source>
        <dbReference type="Proteomes" id="UP000389128"/>
    </source>
</evidence>
<dbReference type="GO" id="GO:0015627">
    <property type="term" value="C:type II protein secretion system complex"/>
    <property type="evidence" value="ECO:0007669"/>
    <property type="project" value="InterPro"/>
</dbReference>
<dbReference type="EMBL" id="SDKK01000001">
    <property type="protein sequence ID" value="TYC62315.1"/>
    <property type="molecule type" value="Genomic_DNA"/>
</dbReference>
<proteinExistence type="predicted"/>
<feature type="region of interest" description="Disordered" evidence="2">
    <location>
        <begin position="86"/>
        <end position="124"/>
    </location>
</feature>
<dbReference type="Gene3D" id="3.30.700.10">
    <property type="entry name" value="Glycoprotein, Type 4 Pilin"/>
    <property type="match status" value="1"/>
</dbReference>
<dbReference type="InterPro" id="IPR000983">
    <property type="entry name" value="Bac_GSPG_pilin"/>
</dbReference>
<dbReference type="PROSITE" id="PS00409">
    <property type="entry name" value="PROKAR_NTER_METHYL"/>
    <property type="match status" value="1"/>
</dbReference>
<comment type="caution">
    <text evidence="3">The sequence shown here is derived from an EMBL/GenBank/DDBJ whole genome shotgun (WGS) entry which is preliminary data.</text>
</comment>
<dbReference type="Proteomes" id="UP000389128">
    <property type="component" value="Unassembled WGS sequence"/>
</dbReference>
<dbReference type="NCBIfam" id="TIGR02532">
    <property type="entry name" value="IV_pilin_GFxxxE"/>
    <property type="match status" value="1"/>
</dbReference>
<dbReference type="OrthoDB" id="9795612at2"/>
<dbReference type="AlphaFoldDB" id="A0A6C2D978"/>
<dbReference type="PANTHER" id="PTHR30093">
    <property type="entry name" value="GENERAL SECRETION PATHWAY PROTEIN G"/>
    <property type="match status" value="1"/>
</dbReference>
<name>A0A6C2D978_9RHOO</name>
<sequence>MRRRRGFTLVELLVVMAIVALLLSIAAPRYFGHLERAREAALTETLAVTRDAIDKFSADTGRYPRELDELVSARYLRAVPLDPLTDRRDGWTLVPPPDGKSGGVWDLHSSAPGTARDGRPFSAL</sequence>
<organism evidence="3 4">
    <name type="scientific">Zoogloea oleivorans</name>
    <dbReference type="NCBI Taxonomy" id="1552750"/>
    <lineage>
        <taxon>Bacteria</taxon>
        <taxon>Pseudomonadati</taxon>
        <taxon>Pseudomonadota</taxon>
        <taxon>Betaproteobacteria</taxon>
        <taxon>Rhodocyclales</taxon>
        <taxon>Zoogloeaceae</taxon>
        <taxon>Zoogloea</taxon>
    </lineage>
</organism>
<protein>
    <submittedName>
        <fullName evidence="3">Type II secretion system protein</fullName>
    </submittedName>
</protein>
<dbReference type="SUPFAM" id="SSF54523">
    <property type="entry name" value="Pili subunits"/>
    <property type="match status" value="1"/>
</dbReference>
<dbReference type="InterPro" id="IPR045584">
    <property type="entry name" value="Pilin-like"/>
</dbReference>
<gene>
    <name evidence="3" type="ORF">ETQ85_01645</name>
</gene>
<reference evidence="3 4" key="1">
    <citation type="submission" date="2019-01" db="EMBL/GenBank/DDBJ databases">
        <title>Zoogloea oleivorans genome sequencing and assembly.</title>
        <authorList>
            <person name="Tancsics A."/>
            <person name="Farkas M."/>
            <person name="Kriszt B."/>
            <person name="Maroti G."/>
            <person name="Horvath B."/>
        </authorList>
    </citation>
    <scope>NUCLEOTIDE SEQUENCE [LARGE SCALE GENOMIC DNA]</scope>
    <source>
        <strain evidence="3 4">Buc</strain>
    </source>
</reference>
<dbReference type="GO" id="GO:0015628">
    <property type="term" value="P:protein secretion by the type II secretion system"/>
    <property type="evidence" value="ECO:0007669"/>
    <property type="project" value="InterPro"/>
</dbReference>
<dbReference type="PANTHER" id="PTHR30093:SF47">
    <property type="entry name" value="TYPE IV PILUS NON-CORE MINOR PILIN PILE"/>
    <property type="match status" value="1"/>
</dbReference>
<evidence type="ECO:0000256" key="2">
    <source>
        <dbReference type="SAM" id="MobiDB-lite"/>
    </source>
</evidence>
<keyword evidence="4" id="KW-1185">Reference proteome</keyword>
<evidence type="ECO:0000313" key="3">
    <source>
        <dbReference type="EMBL" id="TYC62315.1"/>
    </source>
</evidence>
<dbReference type="Pfam" id="PF07963">
    <property type="entry name" value="N_methyl"/>
    <property type="match status" value="1"/>
</dbReference>
<keyword evidence="1" id="KW-0488">Methylation</keyword>